<name>A0A7G7GAP7_9BACT</name>
<dbReference type="KEGG" id="aswu:HUW51_16440"/>
<dbReference type="InterPro" id="IPR014284">
    <property type="entry name" value="RNA_pol_sigma-70_dom"/>
</dbReference>
<dbReference type="PANTHER" id="PTHR43133:SF46">
    <property type="entry name" value="RNA POLYMERASE SIGMA-70 FACTOR ECF SUBFAMILY"/>
    <property type="match status" value="1"/>
</dbReference>
<dbReference type="Pfam" id="PF04542">
    <property type="entry name" value="Sigma70_r2"/>
    <property type="match status" value="1"/>
</dbReference>
<gene>
    <name evidence="5" type="ORF">HUW51_16440</name>
</gene>
<dbReference type="RefSeq" id="WP_185270712.1">
    <property type="nucleotide sequence ID" value="NZ_CP055156.1"/>
</dbReference>
<keyword evidence="1" id="KW-0805">Transcription regulation</keyword>
<evidence type="ECO:0000313" key="5">
    <source>
        <dbReference type="EMBL" id="QNF34231.1"/>
    </source>
</evidence>
<evidence type="ECO:0000256" key="3">
    <source>
        <dbReference type="ARBA" id="ARBA00023163"/>
    </source>
</evidence>
<feature type="domain" description="RNA polymerase sigma-70 region 2" evidence="4">
    <location>
        <begin position="29"/>
        <end position="97"/>
    </location>
</feature>
<accession>A0A7G7GAP7</accession>
<dbReference type="InterPro" id="IPR039425">
    <property type="entry name" value="RNA_pol_sigma-70-like"/>
</dbReference>
<keyword evidence="2" id="KW-0731">Sigma factor</keyword>
<dbReference type="InterPro" id="IPR007627">
    <property type="entry name" value="RNA_pol_sigma70_r2"/>
</dbReference>
<dbReference type="Proteomes" id="UP000515237">
    <property type="component" value="Chromosome"/>
</dbReference>
<sequence>MQTVLSSVTNTDWRQAFTANREKALTQIYALTYPKVLHYVIQHEGQPADAQDLLQEAIIVFYEKVMQEQFQLTAQITTYLMGICKNLWHQELEKKQRQKNLTTAESNPVIEPVPEKSEQPVLELIYFVDQLGQKCRGILTSFYYFGQSMATIAEQNSYRTIRSATVQKFKCLERLRKSLAGFSVHYFR</sequence>
<dbReference type="InterPro" id="IPR013325">
    <property type="entry name" value="RNA_pol_sigma_r2"/>
</dbReference>
<keyword evidence="6" id="KW-1185">Reference proteome</keyword>
<dbReference type="GO" id="GO:0016987">
    <property type="term" value="F:sigma factor activity"/>
    <property type="evidence" value="ECO:0007669"/>
    <property type="project" value="UniProtKB-KW"/>
</dbReference>
<dbReference type="SUPFAM" id="SSF88946">
    <property type="entry name" value="Sigma2 domain of RNA polymerase sigma factors"/>
    <property type="match status" value="1"/>
</dbReference>
<protein>
    <submittedName>
        <fullName evidence="5">Sigma-70 family RNA polymerase sigma factor</fullName>
    </submittedName>
</protein>
<proteinExistence type="predicted"/>
<reference evidence="5 6" key="1">
    <citation type="journal article" date="2018" name="Int. J. Syst. Evol. Microbiol.">
        <title>Adhaeribacter swui sp. nov., isolated from wet mud.</title>
        <authorList>
            <person name="Kim D.U."/>
            <person name="Kim K.W."/>
            <person name="Kang M.S."/>
            <person name="Kim J.Y."/>
            <person name="Jang J.H."/>
            <person name="Kim M.K."/>
        </authorList>
    </citation>
    <scope>NUCLEOTIDE SEQUENCE [LARGE SCALE GENOMIC DNA]</scope>
    <source>
        <strain evidence="5 6">KCTC 52873</strain>
    </source>
</reference>
<evidence type="ECO:0000259" key="4">
    <source>
        <dbReference type="Pfam" id="PF04542"/>
    </source>
</evidence>
<dbReference type="GO" id="GO:0006352">
    <property type="term" value="P:DNA-templated transcription initiation"/>
    <property type="evidence" value="ECO:0007669"/>
    <property type="project" value="InterPro"/>
</dbReference>
<keyword evidence="3" id="KW-0804">Transcription</keyword>
<dbReference type="PANTHER" id="PTHR43133">
    <property type="entry name" value="RNA POLYMERASE ECF-TYPE SIGMA FACTO"/>
    <property type="match status" value="1"/>
</dbReference>
<dbReference type="NCBIfam" id="TIGR02937">
    <property type="entry name" value="sigma70-ECF"/>
    <property type="match status" value="1"/>
</dbReference>
<evidence type="ECO:0000256" key="1">
    <source>
        <dbReference type="ARBA" id="ARBA00023015"/>
    </source>
</evidence>
<dbReference type="AlphaFoldDB" id="A0A7G7GAP7"/>
<organism evidence="5 6">
    <name type="scientific">Adhaeribacter swui</name>
    <dbReference type="NCBI Taxonomy" id="2086471"/>
    <lineage>
        <taxon>Bacteria</taxon>
        <taxon>Pseudomonadati</taxon>
        <taxon>Bacteroidota</taxon>
        <taxon>Cytophagia</taxon>
        <taxon>Cytophagales</taxon>
        <taxon>Hymenobacteraceae</taxon>
        <taxon>Adhaeribacter</taxon>
    </lineage>
</organism>
<evidence type="ECO:0000313" key="6">
    <source>
        <dbReference type="Proteomes" id="UP000515237"/>
    </source>
</evidence>
<dbReference type="Gene3D" id="1.10.1740.10">
    <property type="match status" value="1"/>
</dbReference>
<dbReference type="EMBL" id="CP055156">
    <property type="protein sequence ID" value="QNF34231.1"/>
    <property type="molecule type" value="Genomic_DNA"/>
</dbReference>
<evidence type="ECO:0000256" key="2">
    <source>
        <dbReference type="ARBA" id="ARBA00023082"/>
    </source>
</evidence>